<name>A0AAD7I192_9AGAR</name>
<evidence type="ECO:0000313" key="3">
    <source>
        <dbReference type="Proteomes" id="UP001215598"/>
    </source>
</evidence>
<evidence type="ECO:0000313" key="2">
    <source>
        <dbReference type="EMBL" id="KAJ7732887.1"/>
    </source>
</evidence>
<evidence type="ECO:0000256" key="1">
    <source>
        <dbReference type="SAM" id="MobiDB-lite"/>
    </source>
</evidence>
<dbReference type="Proteomes" id="UP001215598">
    <property type="component" value="Unassembled WGS sequence"/>
</dbReference>
<feature type="compositionally biased region" description="Basic and acidic residues" evidence="1">
    <location>
        <begin position="77"/>
        <end position="91"/>
    </location>
</feature>
<dbReference type="EMBL" id="JARKIB010000142">
    <property type="protein sequence ID" value="KAJ7732887.1"/>
    <property type="molecule type" value="Genomic_DNA"/>
</dbReference>
<protein>
    <submittedName>
        <fullName evidence="2">Uncharacterized protein</fullName>
    </submittedName>
</protein>
<gene>
    <name evidence="2" type="ORF">B0H16DRAFT_1468399</name>
</gene>
<comment type="caution">
    <text evidence="2">The sequence shown here is derived from an EMBL/GenBank/DDBJ whole genome shotgun (WGS) entry which is preliminary data.</text>
</comment>
<accession>A0AAD7I192</accession>
<reference evidence="2" key="1">
    <citation type="submission" date="2023-03" db="EMBL/GenBank/DDBJ databases">
        <title>Massive genome expansion in bonnet fungi (Mycena s.s.) driven by repeated elements and novel gene families across ecological guilds.</title>
        <authorList>
            <consortium name="Lawrence Berkeley National Laboratory"/>
            <person name="Harder C.B."/>
            <person name="Miyauchi S."/>
            <person name="Viragh M."/>
            <person name="Kuo A."/>
            <person name="Thoen E."/>
            <person name="Andreopoulos B."/>
            <person name="Lu D."/>
            <person name="Skrede I."/>
            <person name="Drula E."/>
            <person name="Henrissat B."/>
            <person name="Morin E."/>
            <person name="Kohler A."/>
            <person name="Barry K."/>
            <person name="LaButti K."/>
            <person name="Morin E."/>
            <person name="Salamov A."/>
            <person name="Lipzen A."/>
            <person name="Mereny Z."/>
            <person name="Hegedus B."/>
            <person name="Baldrian P."/>
            <person name="Stursova M."/>
            <person name="Weitz H."/>
            <person name="Taylor A."/>
            <person name="Grigoriev I.V."/>
            <person name="Nagy L.G."/>
            <person name="Martin F."/>
            <person name="Kauserud H."/>
        </authorList>
    </citation>
    <scope>NUCLEOTIDE SEQUENCE</scope>
    <source>
        <strain evidence="2">CBHHK182m</strain>
    </source>
</reference>
<feature type="compositionally biased region" description="Polar residues" evidence="1">
    <location>
        <begin position="123"/>
        <end position="132"/>
    </location>
</feature>
<keyword evidence="3" id="KW-1185">Reference proteome</keyword>
<feature type="region of interest" description="Disordered" evidence="1">
    <location>
        <begin position="41"/>
        <end position="132"/>
    </location>
</feature>
<sequence length="132" mass="13870">MGAPGGAGRRVMAPWLIRGQLFMPDLMVIFSWISEHTPPRHVDVGHHDGRAGRGGAARDGALADPGPTIYAGFNEHVPPRRADVGHREGRAGRGRAARDAAATSAMMRGGDDPDDASDGGTARTATQSLRKP</sequence>
<dbReference type="AlphaFoldDB" id="A0AAD7I192"/>
<organism evidence="2 3">
    <name type="scientific">Mycena metata</name>
    <dbReference type="NCBI Taxonomy" id="1033252"/>
    <lineage>
        <taxon>Eukaryota</taxon>
        <taxon>Fungi</taxon>
        <taxon>Dikarya</taxon>
        <taxon>Basidiomycota</taxon>
        <taxon>Agaricomycotina</taxon>
        <taxon>Agaricomycetes</taxon>
        <taxon>Agaricomycetidae</taxon>
        <taxon>Agaricales</taxon>
        <taxon>Marasmiineae</taxon>
        <taxon>Mycenaceae</taxon>
        <taxon>Mycena</taxon>
    </lineage>
</organism>
<feature type="compositionally biased region" description="Basic and acidic residues" evidence="1">
    <location>
        <begin position="41"/>
        <end position="51"/>
    </location>
</feature>
<proteinExistence type="predicted"/>